<dbReference type="Gene3D" id="4.10.520.10">
    <property type="entry name" value="IHF-like DNA-binding proteins"/>
    <property type="match status" value="1"/>
</dbReference>
<dbReference type="SMART" id="SM00411">
    <property type="entry name" value="BHL"/>
    <property type="match status" value="1"/>
</dbReference>
<evidence type="ECO:0000313" key="2">
    <source>
        <dbReference type="EMBL" id="MTF40026.1"/>
    </source>
</evidence>
<dbReference type="GO" id="GO:0003677">
    <property type="term" value="F:DNA binding"/>
    <property type="evidence" value="ECO:0007669"/>
    <property type="project" value="UniProtKB-KW"/>
</dbReference>
<organism evidence="2 3">
    <name type="scientific">Cyanobacterium aponinum 0216</name>
    <dbReference type="NCBI Taxonomy" id="2676140"/>
    <lineage>
        <taxon>Bacteria</taxon>
        <taxon>Bacillati</taxon>
        <taxon>Cyanobacteriota</taxon>
        <taxon>Cyanophyceae</taxon>
        <taxon>Oscillatoriophycideae</taxon>
        <taxon>Chroococcales</taxon>
        <taxon>Geminocystaceae</taxon>
        <taxon>Cyanobacterium</taxon>
    </lineage>
</organism>
<comment type="similarity">
    <text evidence="1">Belongs to the bacterial histone-like protein family.</text>
</comment>
<dbReference type="AlphaFoldDB" id="A0A844H1G5"/>
<evidence type="ECO:0000313" key="3">
    <source>
        <dbReference type="Proteomes" id="UP000437131"/>
    </source>
</evidence>
<dbReference type="EMBL" id="WMIA01000021">
    <property type="protein sequence ID" value="MTF40026.1"/>
    <property type="molecule type" value="Genomic_DNA"/>
</dbReference>
<reference evidence="2 3" key="1">
    <citation type="submission" date="2019-11" db="EMBL/GenBank/DDBJ databases">
        <title>Isolation of a new High Light Tolerant Cyanobacteria.</title>
        <authorList>
            <person name="Dobson Z."/>
            <person name="Vaughn N."/>
            <person name="Vaughn M."/>
            <person name="Fromme P."/>
            <person name="Mazor Y."/>
        </authorList>
    </citation>
    <scope>NUCLEOTIDE SEQUENCE [LARGE SCALE GENOMIC DNA]</scope>
    <source>
        <strain evidence="2 3">0216</strain>
    </source>
</reference>
<dbReference type="InterPro" id="IPR010992">
    <property type="entry name" value="IHF-like_DNA-bd_dom_sf"/>
</dbReference>
<comment type="caution">
    <text evidence="2">The sequence shown here is derived from an EMBL/GenBank/DDBJ whole genome shotgun (WGS) entry which is preliminary data.</text>
</comment>
<dbReference type="Proteomes" id="UP000437131">
    <property type="component" value="Unassembled WGS sequence"/>
</dbReference>
<proteinExistence type="inferred from homology"/>
<keyword evidence="2" id="KW-0238">DNA-binding</keyword>
<dbReference type="GO" id="GO:0030527">
    <property type="term" value="F:structural constituent of chromatin"/>
    <property type="evidence" value="ECO:0007669"/>
    <property type="project" value="InterPro"/>
</dbReference>
<accession>A0A844H1G5</accession>
<dbReference type="Pfam" id="PF00216">
    <property type="entry name" value="Bac_DNA_binding"/>
    <property type="match status" value="1"/>
</dbReference>
<dbReference type="SUPFAM" id="SSF47729">
    <property type="entry name" value="IHF-like DNA-binding proteins"/>
    <property type="match status" value="1"/>
</dbReference>
<evidence type="ECO:0000256" key="1">
    <source>
        <dbReference type="RuleBase" id="RU003939"/>
    </source>
</evidence>
<dbReference type="RefSeq" id="WP_041922569.1">
    <property type="nucleotide sequence ID" value="NZ_WMIA01000021.1"/>
</dbReference>
<gene>
    <name evidence="2" type="ORF">GGC33_13965</name>
</gene>
<protein>
    <submittedName>
        <fullName evidence="2">HU family DNA-binding protein</fullName>
    </submittedName>
</protein>
<name>A0A844H1G5_9CHRO</name>
<sequence length="85" mass="10109">MSINQKELVKRIAKKINQKDEVIEEIVNATLDEIYDCLKAQESVNFRNFGTFYIQRKRDSTVFKFNPSQRLRKLFGWSSTYRGDI</sequence>
<dbReference type="InterPro" id="IPR000119">
    <property type="entry name" value="Hist_DNA-bd"/>
</dbReference>